<dbReference type="InterPro" id="IPR005604">
    <property type="entry name" value="Phage_T7_tail_fibre-like_N"/>
</dbReference>
<keyword evidence="6" id="KW-1233">Viral attachment to host adhesion receptor</keyword>
<dbReference type="GeneID" id="26516540"/>
<feature type="compositionally biased region" description="Low complexity" evidence="8">
    <location>
        <begin position="264"/>
        <end position="274"/>
    </location>
</feature>
<feature type="region of interest" description="Disordered" evidence="8">
    <location>
        <begin position="264"/>
        <end position="291"/>
    </location>
</feature>
<keyword evidence="3" id="KW-1227">Viral tail protein</keyword>
<evidence type="ECO:0000256" key="8">
    <source>
        <dbReference type="SAM" id="MobiDB-lite"/>
    </source>
</evidence>
<evidence type="ECO:0000256" key="4">
    <source>
        <dbReference type="ARBA" id="ARBA00022804"/>
    </source>
</evidence>
<keyword evidence="4" id="KW-1161">Viral attachment to host cell</keyword>
<evidence type="ECO:0000313" key="11">
    <source>
        <dbReference type="Proteomes" id="UP000203372"/>
    </source>
</evidence>
<evidence type="ECO:0000256" key="2">
    <source>
        <dbReference type="ARBA" id="ARBA00022581"/>
    </source>
</evidence>
<dbReference type="GO" id="GO:0098671">
    <property type="term" value="P:adhesion receptor-mediated virion attachment to host cell"/>
    <property type="evidence" value="ECO:0007669"/>
    <property type="project" value="UniProtKB-KW"/>
</dbReference>
<proteinExistence type="predicted"/>
<keyword evidence="7" id="KW-1160">Virus entry into host cell</keyword>
<dbReference type="Pfam" id="PF03906">
    <property type="entry name" value="Phage_T7_tail"/>
    <property type="match status" value="1"/>
</dbReference>
<dbReference type="Proteomes" id="UP000203372">
    <property type="component" value="Segment"/>
</dbReference>
<keyword evidence="5" id="KW-0946">Virion</keyword>
<dbReference type="GO" id="GO:0098015">
    <property type="term" value="C:virus tail"/>
    <property type="evidence" value="ECO:0007669"/>
    <property type="project" value="UniProtKB-KW"/>
</dbReference>
<evidence type="ECO:0000256" key="3">
    <source>
        <dbReference type="ARBA" id="ARBA00022732"/>
    </source>
</evidence>
<keyword evidence="11" id="KW-1185">Reference proteome</keyword>
<evidence type="ECO:0000256" key="1">
    <source>
        <dbReference type="ARBA" id="ARBA00004328"/>
    </source>
</evidence>
<dbReference type="KEGG" id="vg:26516540"/>
<comment type="subcellular location">
    <subcellularLocation>
        <location evidence="1">Virion</location>
    </subcellularLocation>
</comment>
<dbReference type="OrthoDB" id="11196at10239"/>
<reference evidence="10 11" key="1">
    <citation type="submission" date="2015-11" db="EMBL/GenBank/DDBJ databases">
        <title>Bacteriophage PPPL-1 effective to Pseudomonas syringae pathovars.</title>
        <authorList>
            <person name="Yu J.-G."/>
            <person name="Lim J.-A."/>
            <person name="Heu S."/>
            <person name="Oh C.-S."/>
        </authorList>
    </citation>
    <scope>NUCLEOTIDE SEQUENCE [LARGE SCALE GENOMIC DNA]</scope>
</reference>
<sequence>MATTPKTVRTYPLNSIARDFTIPFEYLARKFVVVTLIGATRRELVLNTDYRFSTATMITTNKAWGPSDNFTLIEIRRLTSASERLVDFADGSILRAYDLNISSVQSLHIAEEARDLTADTISVNNDGQLDARARRIVNLADAIDDGDAVNLRMQKVWAGSALNQAQAAANSAIASNVGAENSRNSAQASANSAASAAKSDAQATSQRYEAERQAGIAGGYANAASASQGAAQNWAAAPEDQVVSNGLYSSLHYSRKSANSAIASSNSANASNSSRIESTSQADRAKAEADRAKAEADKLGNFNGLAGTIEYTSGNNIGFKGDVSLRGNLLVKSDGDGNVIFQKNDGSQKCRITADLNGDLTVIDDGAGKVRFRIAKSGYVTSTYGQNFAGGTTFSDATQFNGTNVFSGAAQFKSGVVQVYANGQQTANAHVWFYGPDGSSRGIIYAGNDNAIRVQPGNQVAATFISDGSSSFNNVNVNYLTTQTGLNVVAGTAYTHGNLENTGRVASYRDGVGANSGMYSNCHFMAQTNDGSAPAYGFHRGGQYALALWLNGSDLHMQASDGSNRALVTNANFMSYVGGQMTSDIVGCVATMQNATGAQQGQNAQVSGGQLKYSTHNQVSGVTGSGNWRNLGVSNPGGVSNWIRYA</sequence>
<keyword evidence="2" id="KW-0945">Host-virus interaction</keyword>
<gene>
    <name evidence="10" type="ORF">PPPL1_043</name>
</gene>
<evidence type="ECO:0000259" key="9">
    <source>
        <dbReference type="Pfam" id="PF03906"/>
    </source>
</evidence>
<evidence type="ECO:0000256" key="7">
    <source>
        <dbReference type="ARBA" id="ARBA00023296"/>
    </source>
</evidence>
<evidence type="ECO:0000256" key="6">
    <source>
        <dbReference type="ARBA" id="ARBA00023165"/>
    </source>
</evidence>
<protein>
    <submittedName>
        <fullName evidence="10">Tail fiber protein</fullName>
    </submittedName>
</protein>
<name>A0A0S2MVP8_9CAUD</name>
<accession>A0A0S2MVP8</accession>
<evidence type="ECO:0000256" key="5">
    <source>
        <dbReference type="ARBA" id="ARBA00022844"/>
    </source>
</evidence>
<feature type="domain" description="Bacteriophage T7 tail fibre protein-like N-terminal" evidence="9">
    <location>
        <begin position="1"/>
        <end position="131"/>
    </location>
</feature>
<dbReference type="GO" id="GO:0046718">
    <property type="term" value="P:symbiont entry into host cell"/>
    <property type="evidence" value="ECO:0007669"/>
    <property type="project" value="UniProtKB-KW"/>
</dbReference>
<evidence type="ECO:0000313" key="10">
    <source>
        <dbReference type="EMBL" id="ALO80003.1"/>
    </source>
</evidence>
<dbReference type="RefSeq" id="YP_009187988.1">
    <property type="nucleotide sequence ID" value="NC_028661.1"/>
</dbReference>
<organism evidence="10 11">
    <name type="scientific">Pseudomonas phage PPPL-1</name>
    <dbReference type="NCBI Taxonomy" id="1755692"/>
    <lineage>
        <taxon>Viruses</taxon>
        <taxon>Duplodnaviria</taxon>
        <taxon>Heunggongvirae</taxon>
        <taxon>Uroviricota</taxon>
        <taxon>Caudoviricetes</taxon>
        <taxon>Autographivirales</taxon>
        <taxon>Autotranscriptaviridae</taxon>
        <taxon>Studiervirinae</taxon>
        <taxon>Hennigervirus</taxon>
        <taxon>Hennigervirus PPPL1</taxon>
        <taxon>Ghunavirus PPPL1</taxon>
    </lineage>
</organism>
<dbReference type="EMBL" id="KU064779">
    <property type="protein sequence ID" value="ALO80003.1"/>
    <property type="molecule type" value="Genomic_DNA"/>
</dbReference>